<evidence type="ECO:0000313" key="1">
    <source>
        <dbReference type="EMBL" id="MDW8515525.1"/>
    </source>
</evidence>
<proteinExistence type="predicted"/>
<comment type="caution">
    <text evidence="1">The sequence shown here is derived from an EMBL/GenBank/DDBJ whole genome shotgun (WGS) entry which is preliminary data.</text>
</comment>
<organism evidence="1 2">
    <name type="scientific">Priestia flexa</name>
    <dbReference type="NCBI Taxonomy" id="86664"/>
    <lineage>
        <taxon>Bacteria</taxon>
        <taxon>Bacillati</taxon>
        <taxon>Bacillota</taxon>
        <taxon>Bacilli</taxon>
        <taxon>Bacillales</taxon>
        <taxon>Bacillaceae</taxon>
        <taxon>Priestia</taxon>
    </lineage>
</organism>
<dbReference type="Gene3D" id="1.20.1260.10">
    <property type="match status" value="1"/>
</dbReference>
<gene>
    <name evidence="1" type="ORF">RIB56_05200</name>
</gene>
<reference evidence="2" key="1">
    <citation type="submission" date="2023-07" db="EMBL/GenBank/DDBJ databases">
        <title>Draft genomic sequences of Priestia flexa CCM isolated from the soil of an abandoned mine contaminated by free cyanide in the high Andean zone of Tacna, Peru.</title>
        <authorList>
            <person name="Caceda Quiroz C.J."/>
            <person name="Maraza Chooque G.J."/>
            <person name="Fora Quispe G.L."/>
            <person name="Carpio Mamani M."/>
        </authorList>
    </citation>
    <scope>NUCLEOTIDE SEQUENCE [LARGE SCALE GENOMIC DNA]</scope>
    <source>
        <strain evidence="2">CCM</strain>
    </source>
</reference>
<dbReference type="RefSeq" id="WP_235932352.1">
    <property type="nucleotide sequence ID" value="NZ_JAKRCX010000002.1"/>
</dbReference>
<dbReference type="EMBL" id="JAWUZT010000009">
    <property type="protein sequence ID" value="MDW8515525.1"/>
    <property type="molecule type" value="Genomic_DNA"/>
</dbReference>
<name>A0ABU4J3G9_9BACI</name>
<accession>A0ABU4J3G9</accession>
<dbReference type="InterPro" id="IPR021617">
    <property type="entry name" value="DUF3231"/>
</dbReference>
<evidence type="ECO:0000313" key="2">
    <source>
        <dbReference type="Proteomes" id="UP001284771"/>
    </source>
</evidence>
<dbReference type="Proteomes" id="UP001284771">
    <property type="component" value="Unassembled WGS sequence"/>
</dbReference>
<dbReference type="Pfam" id="PF11553">
    <property type="entry name" value="DUF3231"/>
    <property type="match status" value="1"/>
</dbReference>
<protein>
    <submittedName>
        <fullName evidence="1">DUF3231 family protein</fullName>
    </submittedName>
</protein>
<keyword evidence="2" id="KW-1185">Reference proteome</keyword>
<dbReference type="InterPro" id="IPR012347">
    <property type="entry name" value="Ferritin-like"/>
</dbReference>
<sequence length="133" mass="15152">MLQEGIPLSDIPAPKPKSDPRQIPLVVRATDSEIANLMSESVASNIIMCSTNISQSIRNDVGMLWLKFHSEKVAFGFKVKETQREKGWLKNRQATLLRVLKFTCVNFFDIFGLTFSKTSIYIARRLIFSLKNE</sequence>